<dbReference type="GO" id="GO:0005886">
    <property type="term" value="C:plasma membrane"/>
    <property type="evidence" value="ECO:0007669"/>
    <property type="project" value="UniProtKB-SubCell"/>
</dbReference>
<evidence type="ECO:0000256" key="1">
    <source>
        <dbReference type="ARBA" id="ARBA00004609"/>
    </source>
</evidence>
<organism evidence="12">
    <name type="scientific">Glycine soja</name>
    <name type="common">Wild soybean</name>
    <dbReference type="NCBI Taxonomy" id="3848"/>
    <lineage>
        <taxon>Eukaryota</taxon>
        <taxon>Viridiplantae</taxon>
        <taxon>Streptophyta</taxon>
        <taxon>Embryophyta</taxon>
        <taxon>Tracheophyta</taxon>
        <taxon>Spermatophyta</taxon>
        <taxon>Magnoliopsida</taxon>
        <taxon>eudicotyledons</taxon>
        <taxon>Gunneridae</taxon>
        <taxon>Pentapetalae</taxon>
        <taxon>rosids</taxon>
        <taxon>fabids</taxon>
        <taxon>Fabales</taxon>
        <taxon>Fabaceae</taxon>
        <taxon>Papilionoideae</taxon>
        <taxon>50 kb inversion clade</taxon>
        <taxon>NPAAA clade</taxon>
        <taxon>indigoferoid/millettioid clade</taxon>
        <taxon>Phaseoleae</taxon>
        <taxon>Glycine</taxon>
        <taxon>Glycine subgen. Soja</taxon>
    </lineage>
</organism>
<evidence type="ECO:0000256" key="6">
    <source>
        <dbReference type="ARBA" id="ARBA00023157"/>
    </source>
</evidence>
<dbReference type="AlphaFoldDB" id="A0A0B2S1T0"/>
<dbReference type="FunFam" id="1.10.110.10:FF:000001">
    <property type="entry name" value="Bifunctional inhibitor/lipid-transfer protein/seed storage 2S albumin superfamily protein"/>
    <property type="match status" value="1"/>
</dbReference>
<keyword evidence="6" id="KW-1015">Disulfide bond</keyword>
<keyword evidence="4" id="KW-0472">Membrane</keyword>
<keyword evidence="3" id="KW-1003">Cell membrane</keyword>
<keyword evidence="7" id="KW-0325">Glycoprotein</keyword>
<feature type="compositionally biased region" description="Polar residues" evidence="9">
    <location>
        <begin position="197"/>
        <end position="213"/>
    </location>
</feature>
<evidence type="ECO:0000256" key="4">
    <source>
        <dbReference type="ARBA" id="ARBA00022622"/>
    </source>
</evidence>
<reference evidence="12" key="1">
    <citation type="submission" date="2014-07" db="EMBL/GenBank/DDBJ databases">
        <title>Identification of a novel salt tolerance gene in wild soybean by whole-genome sequencing.</title>
        <authorList>
            <person name="Lam H.-M."/>
            <person name="Qi X."/>
            <person name="Li M.-W."/>
            <person name="Liu X."/>
            <person name="Xie M."/>
            <person name="Ni M."/>
            <person name="Xu X."/>
        </authorList>
    </citation>
    <scope>NUCLEOTIDE SEQUENCE [LARGE SCALE GENOMIC DNA]</scope>
    <source>
        <tissue evidence="12">Root</tissue>
    </source>
</reference>
<evidence type="ECO:0000256" key="2">
    <source>
        <dbReference type="ARBA" id="ARBA00009748"/>
    </source>
</evidence>
<dbReference type="Gene3D" id="1.10.110.10">
    <property type="entry name" value="Plant lipid-transfer and hydrophobic proteins"/>
    <property type="match status" value="2"/>
</dbReference>
<feature type="signal peptide" evidence="10">
    <location>
        <begin position="1"/>
        <end position="24"/>
    </location>
</feature>
<protein>
    <submittedName>
        <fullName evidence="12">Non-specific lipid-transfer protein-like protein</fullName>
    </submittedName>
</protein>
<comment type="subcellular location">
    <subcellularLocation>
        <location evidence="1">Cell membrane</location>
        <topology evidence="1">Lipid-anchor</topology>
        <topology evidence="1">GPI-anchor</topology>
    </subcellularLocation>
</comment>
<dbReference type="InterPro" id="IPR043325">
    <property type="entry name" value="LTSS"/>
</dbReference>
<keyword evidence="5 10" id="KW-0732">Signal</keyword>
<proteinExistence type="inferred from homology"/>
<dbReference type="SMART" id="SM00499">
    <property type="entry name" value="AAI"/>
    <property type="match status" value="2"/>
</dbReference>
<dbReference type="Proteomes" id="UP000053555">
    <property type="component" value="Unassembled WGS sequence"/>
</dbReference>
<evidence type="ECO:0000256" key="7">
    <source>
        <dbReference type="ARBA" id="ARBA00023180"/>
    </source>
</evidence>
<sequence>MASKLTLIALVLAVALCAVDLTHSASASSPHAPAPSVDCSNLVLTMADCLSFVTNGSTITKPEGTCCSGLKSVLKTAPACLCEAFKSSAQFGVVLNVTKATSRTNLVLTMADCLSFVTNGSTVTKPEGTCCSGLKSVLKTAPACLCEAFKSSAQFGVVLNVTKATSLPAACKVSAPSATNCGLSETPAAAPAGGLSPQASPSPQQADASTNGPVNEISPAPAPAQGNTASALFPISAGSLLLGILVATFSGF</sequence>
<keyword evidence="4" id="KW-0336">GPI-anchor</keyword>
<evidence type="ECO:0000256" key="10">
    <source>
        <dbReference type="SAM" id="SignalP"/>
    </source>
</evidence>
<dbReference type="Pfam" id="PF14368">
    <property type="entry name" value="LTP_2"/>
    <property type="match status" value="2"/>
</dbReference>
<evidence type="ECO:0000259" key="11">
    <source>
        <dbReference type="SMART" id="SM00499"/>
    </source>
</evidence>
<name>A0A0B2S1T0_GLYSO</name>
<dbReference type="InterPro" id="IPR036312">
    <property type="entry name" value="Bifun_inhib/LTP/seed_sf"/>
</dbReference>
<feature type="domain" description="Bifunctional inhibitor/plant lipid transfer protein/seed storage helical" evidence="11">
    <location>
        <begin position="113"/>
        <end position="181"/>
    </location>
</feature>
<keyword evidence="8" id="KW-0449">Lipoprotein</keyword>
<feature type="domain" description="Bifunctional inhibitor/plant lipid transfer protein/seed storage helical" evidence="11">
    <location>
        <begin position="39"/>
        <end position="104"/>
    </location>
</feature>
<dbReference type="GO" id="GO:0098552">
    <property type="term" value="C:side of membrane"/>
    <property type="evidence" value="ECO:0007669"/>
    <property type="project" value="UniProtKB-KW"/>
</dbReference>
<dbReference type="CDD" id="cd00010">
    <property type="entry name" value="AAI_LTSS"/>
    <property type="match status" value="2"/>
</dbReference>
<feature type="region of interest" description="Disordered" evidence="9">
    <location>
        <begin position="189"/>
        <end position="223"/>
    </location>
</feature>
<evidence type="ECO:0000256" key="3">
    <source>
        <dbReference type="ARBA" id="ARBA00022475"/>
    </source>
</evidence>
<evidence type="ECO:0000313" key="12">
    <source>
        <dbReference type="EMBL" id="KHN39210.1"/>
    </source>
</evidence>
<dbReference type="EMBL" id="KN646348">
    <property type="protein sequence ID" value="KHN39210.1"/>
    <property type="molecule type" value="Genomic_DNA"/>
</dbReference>
<gene>
    <name evidence="12" type="ORF">glysoja_028015</name>
</gene>
<dbReference type="InterPro" id="IPR016140">
    <property type="entry name" value="Bifunc_inhib/LTP/seed_store"/>
</dbReference>
<evidence type="ECO:0000256" key="9">
    <source>
        <dbReference type="SAM" id="MobiDB-lite"/>
    </source>
</evidence>
<dbReference type="PANTHER" id="PTHR33044">
    <property type="entry name" value="BIFUNCTIONAL INHIBITOR/LIPID-TRANSFER PROTEIN/SEED STORAGE 2S ALBUMIN SUPERFAMILY PROTEIN-RELATED"/>
    <property type="match status" value="1"/>
</dbReference>
<evidence type="ECO:0000256" key="8">
    <source>
        <dbReference type="ARBA" id="ARBA00023288"/>
    </source>
</evidence>
<evidence type="ECO:0000256" key="5">
    <source>
        <dbReference type="ARBA" id="ARBA00022729"/>
    </source>
</evidence>
<feature type="chain" id="PRO_5002094687" evidence="10">
    <location>
        <begin position="25"/>
        <end position="252"/>
    </location>
</feature>
<accession>A0A0B2S1T0</accession>
<dbReference type="SUPFAM" id="SSF47699">
    <property type="entry name" value="Bifunctional inhibitor/lipid-transfer protein/seed storage 2S albumin"/>
    <property type="match status" value="2"/>
</dbReference>
<comment type="similarity">
    <text evidence="2">Belongs to the plant LTP family.</text>
</comment>